<evidence type="ECO:0000313" key="3">
    <source>
        <dbReference type="Proteomes" id="UP000314294"/>
    </source>
</evidence>
<organism evidence="2 3">
    <name type="scientific">Liparis tanakae</name>
    <name type="common">Tanaka's snailfish</name>
    <dbReference type="NCBI Taxonomy" id="230148"/>
    <lineage>
        <taxon>Eukaryota</taxon>
        <taxon>Metazoa</taxon>
        <taxon>Chordata</taxon>
        <taxon>Craniata</taxon>
        <taxon>Vertebrata</taxon>
        <taxon>Euteleostomi</taxon>
        <taxon>Actinopterygii</taxon>
        <taxon>Neopterygii</taxon>
        <taxon>Teleostei</taxon>
        <taxon>Neoteleostei</taxon>
        <taxon>Acanthomorphata</taxon>
        <taxon>Eupercaria</taxon>
        <taxon>Perciformes</taxon>
        <taxon>Cottioidei</taxon>
        <taxon>Cottales</taxon>
        <taxon>Liparidae</taxon>
        <taxon>Liparis</taxon>
    </lineage>
</organism>
<dbReference type="AlphaFoldDB" id="A0A4Z2E698"/>
<dbReference type="OrthoDB" id="8779059at2759"/>
<keyword evidence="3" id="KW-1185">Reference proteome</keyword>
<dbReference type="InterPro" id="IPR037607">
    <property type="entry name" value="DGK"/>
</dbReference>
<dbReference type="GO" id="GO:0004143">
    <property type="term" value="F:ATP-dependent diacylglycerol kinase activity"/>
    <property type="evidence" value="ECO:0007669"/>
    <property type="project" value="InterPro"/>
</dbReference>
<dbReference type="InterPro" id="IPR016064">
    <property type="entry name" value="NAD/diacylglycerol_kinase_sf"/>
</dbReference>
<evidence type="ECO:0000259" key="1">
    <source>
        <dbReference type="PROSITE" id="PS50146"/>
    </source>
</evidence>
<evidence type="ECO:0000313" key="2">
    <source>
        <dbReference type="EMBL" id="TNN23872.1"/>
    </source>
</evidence>
<comment type="caution">
    <text evidence="2">The sequence shown here is derived from an EMBL/GenBank/DDBJ whole genome shotgun (WGS) entry which is preliminary data.</text>
</comment>
<dbReference type="Gene3D" id="3.40.50.10330">
    <property type="entry name" value="Probable inorganic polyphosphate/atp-NAD kinase, domain 1"/>
    <property type="match status" value="1"/>
</dbReference>
<keyword evidence="2" id="KW-0418">Kinase</keyword>
<dbReference type="Proteomes" id="UP000314294">
    <property type="component" value="Unassembled WGS sequence"/>
</dbReference>
<reference evidence="2 3" key="1">
    <citation type="submission" date="2019-03" db="EMBL/GenBank/DDBJ databases">
        <title>First draft genome of Liparis tanakae, snailfish: a comprehensive survey of snailfish specific genes.</title>
        <authorList>
            <person name="Kim W."/>
            <person name="Song I."/>
            <person name="Jeong J.-H."/>
            <person name="Kim D."/>
            <person name="Kim S."/>
            <person name="Ryu S."/>
            <person name="Song J.Y."/>
            <person name="Lee S.K."/>
        </authorList>
    </citation>
    <scope>NUCLEOTIDE SEQUENCE [LARGE SCALE GENOMIC DNA]</scope>
    <source>
        <tissue evidence="2">Muscle</tissue>
    </source>
</reference>
<keyword evidence="2" id="KW-0808">Transferase</keyword>
<dbReference type="PANTHER" id="PTHR11255">
    <property type="entry name" value="DIACYLGLYCEROL KINASE"/>
    <property type="match status" value="1"/>
</dbReference>
<name>A0A4Z2E698_9TELE</name>
<dbReference type="GO" id="GO:0016020">
    <property type="term" value="C:membrane"/>
    <property type="evidence" value="ECO:0007669"/>
    <property type="project" value="TreeGrafter"/>
</dbReference>
<dbReference type="SMART" id="SM00046">
    <property type="entry name" value="DAGKc"/>
    <property type="match status" value="1"/>
</dbReference>
<accession>A0A4Z2E698</accession>
<gene>
    <name evidence="2" type="primary">Dgke</name>
    <name evidence="2" type="ORF">EYF80_066006</name>
</gene>
<feature type="domain" description="DAGKc" evidence="1">
    <location>
        <begin position="1"/>
        <end position="125"/>
    </location>
</feature>
<dbReference type="PANTHER" id="PTHR11255:SF118">
    <property type="entry name" value="DIACYLGLYCEROL KINASE EPSILON"/>
    <property type="match status" value="1"/>
</dbReference>
<dbReference type="GO" id="GO:0007165">
    <property type="term" value="P:signal transduction"/>
    <property type="evidence" value="ECO:0007669"/>
    <property type="project" value="InterPro"/>
</dbReference>
<dbReference type="Pfam" id="PF00781">
    <property type="entry name" value="DAGK_cat"/>
    <property type="match status" value="1"/>
</dbReference>
<dbReference type="InterPro" id="IPR001206">
    <property type="entry name" value="Diacylglycerol_kinase_cat_dom"/>
</dbReference>
<dbReference type="EMBL" id="SRLO01017077">
    <property type="protein sequence ID" value="TNN23872.1"/>
    <property type="molecule type" value="Genomic_DNA"/>
</dbReference>
<dbReference type="FunFam" id="3.40.50.10330:FF:000007">
    <property type="entry name" value="Diacylglycerol kinase"/>
    <property type="match status" value="1"/>
</dbReference>
<dbReference type="PROSITE" id="PS50146">
    <property type="entry name" value="DAGK"/>
    <property type="match status" value="1"/>
</dbReference>
<sequence length="152" mass="16063">MGAELLGEFRSVLNPVQVFDLSELSPPKALQLCTLLPPGSVRVLVCGGDGTVGWVLDAIDAMKLKGQDQFMPRVTILPLGTGNDLANTLGWGAGYAGEIPVEQVLRNILDAEVVKMDRWAAPRGPTGGIGSSASHGLDLLPLHNKSTGFIYL</sequence>
<proteinExistence type="predicted"/>
<protein>
    <submittedName>
        <fullName evidence="2">Diacylglycerol kinase epsilon</fullName>
    </submittedName>
</protein>
<dbReference type="SUPFAM" id="SSF111331">
    <property type="entry name" value="NAD kinase/diacylglycerol kinase-like"/>
    <property type="match status" value="1"/>
</dbReference>
<dbReference type="InterPro" id="IPR017438">
    <property type="entry name" value="ATP-NAD_kinase_N"/>
</dbReference>